<evidence type="ECO:0000313" key="2">
    <source>
        <dbReference type="EMBL" id="MFC0319412.1"/>
    </source>
</evidence>
<gene>
    <name evidence="2" type="ORF">ACFFI0_13920</name>
</gene>
<dbReference type="InterPro" id="IPR052058">
    <property type="entry name" value="Alcohol_O-acetyltransferase"/>
</dbReference>
<keyword evidence="3" id="KW-1185">Reference proteome</keyword>
<sequence length="443" mass="49963">MPDINVYRKERPLLFLERTLVGDGTEPFNGVFAIRLKGKIEHESLAAALAKLQAKYLQLQMAIAEITSPKPYFFIPDTISPIPLTVKEWQHANQWQEEALAGLRLKFDVVKGPMFHVSCLSNHVTSDLILSFHHCICDGGGGVLLIRELLTFLDGKESNIDKQNRLLRIDDIIPIEVRKSKINQVKTSCLSGLLKTALSISAIFTSTKNSGTLTRSRDYLLHSKLDRESTSIWVSICKKHGVTVNTAIGLLLLKAYEKVAGPESKNKISCPVDIRKFAKQIRENQLFSFGMVLTLTNKKANHKSFWPEAQILQTVVDKQIKALKPYEFLMTFEKLHSALPRMIKMLTYGKVGNDLMFSNIGRIPLQNEYQNFSLETVFSPMVIGPFANPSTIICSTFNDELDFSFVSNEGFLPQEKAKSIIEFVRNEMILLITSAKKNHDNTT</sequence>
<protein>
    <submittedName>
        <fullName evidence="2">Condensation domain-containing protein</fullName>
    </submittedName>
</protein>
<dbReference type="PANTHER" id="PTHR28037:SF1">
    <property type="entry name" value="ALCOHOL O-ACETYLTRANSFERASE 1-RELATED"/>
    <property type="match status" value="1"/>
</dbReference>
<dbReference type="InterPro" id="IPR023213">
    <property type="entry name" value="CAT-like_dom_sf"/>
</dbReference>
<comment type="caution">
    <text evidence="2">The sequence shown here is derived from an EMBL/GenBank/DDBJ whole genome shotgun (WGS) entry which is preliminary data.</text>
</comment>
<dbReference type="Pfam" id="PF00668">
    <property type="entry name" value="Condensation"/>
    <property type="match status" value="1"/>
</dbReference>
<dbReference type="PANTHER" id="PTHR28037">
    <property type="entry name" value="ALCOHOL O-ACETYLTRANSFERASE 1-RELATED"/>
    <property type="match status" value="1"/>
</dbReference>
<dbReference type="SUPFAM" id="SSF52777">
    <property type="entry name" value="CoA-dependent acyltransferases"/>
    <property type="match status" value="2"/>
</dbReference>
<name>A0ABV6HKK4_9SPHI</name>
<dbReference type="Proteomes" id="UP001589774">
    <property type="component" value="Unassembled WGS sequence"/>
</dbReference>
<dbReference type="Gene3D" id="3.30.559.10">
    <property type="entry name" value="Chloramphenicol acetyltransferase-like domain"/>
    <property type="match status" value="1"/>
</dbReference>
<organism evidence="2 3">
    <name type="scientific">Olivibacter oleidegradans</name>
    <dbReference type="NCBI Taxonomy" id="760123"/>
    <lineage>
        <taxon>Bacteria</taxon>
        <taxon>Pseudomonadati</taxon>
        <taxon>Bacteroidota</taxon>
        <taxon>Sphingobacteriia</taxon>
        <taxon>Sphingobacteriales</taxon>
        <taxon>Sphingobacteriaceae</taxon>
        <taxon>Olivibacter</taxon>
    </lineage>
</organism>
<proteinExistence type="predicted"/>
<accession>A0ABV6HKK4</accession>
<dbReference type="RefSeq" id="WP_130855964.1">
    <property type="nucleotide sequence ID" value="NZ_JBHLWO010000002.1"/>
</dbReference>
<evidence type="ECO:0000259" key="1">
    <source>
        <dbReference type="Pfam" id="PF00668"/>
    </source>
</evidence>
<dbReference type="EMBL" id="JBHLWO010000002">
    <property type="protein sequence ID" value="MFC0319412.1"/>
    <property type="molecule type" value="Genomic_DNA"/>
</dbReference>
<reference evidence="2 3" key="1">
    <citation type="submission" date="2024-09" db="EMBL/GenBank/DDBJ databases">
        <authorList>
            <person name="Sun Q."/>
            <person name="Mori K."/>
        </authorList>
    </citation>
    <scope>NUCLEOTIDE SEQUENCE [LARGE SCALE GENOMIC DNA]</scope>
    <source>
        <strain evidence="2 3">CCM 7765</strain>
    </source>
</reference>
<dbReference type="InterPro" id="IPR001242">
    <property type="entry name" value="Condensation_dom"/>
</dbReference>
<evidence type="ECO:0000313" key="3">
    <source>
        <dbReference type="Proteomes" id="UP001589774"/>
    </source>
</evidence>
<feature type="domain" description="Condensation" evidence="1">
    <location>
        <begin position="24"/>
        <end position="152"/>
    </location>
</feature>